<reference evidence="2 3" key="1">
    <citation type="journal article" date="2016" name="Proc. Natl. Acad. Sci. U.S.A.">
        <title>Comparative genomics of biotechnologically important yeasts.</title>
        <authorList>
            <person name="Riley R."/>
            <person name="Haridas S."/>
            <person name="Wolfe K.H."/>
            <person name="Lopes M.R."/>
            <person name="Hittinger C.T."/>
            <person name="Goeker M."/>
            <person name="Salamov A.A."/>
            <person name="Wisecaver J.H."/>
            <person name="Long T.M."/>
            <person name="Calvey C.H."/>
            <person name="Aerts A.L."/>
            <person name="Barry K.W."/>
            <person name="Choi C."/>
            <person name="Clum A."/>
            <person name="Coughlan A.Y."/>
            <person name="Deshpande S."/>
            <person name="Douglass A.P."/>
            <person name="Hanson S.J."/>
            <person name="Klenk H.-P."/>
            <person name="LaButti K.M."/>
            <person name="Lapidus A."/>
            <person name="Lindquist E.A."/>
            <person name="Lipzen A.M."/>
            <person name="Meier-Kolthoff J.P."/>
            <person name="Ohm R.A."/>
            <person name="Otillar R.P."/>
            <person name="Pangilinan J.L."/>
            <person name="Peng Y."/>
            <person name="Rokas A."/>
            <person name="Rosa C.A."/>
            <person name="Scheuner C."/>
            <person name="Sibirny A.A."/>
            <person name="Slot J.C."/>
            <person name="Stielow J.B."/>
            <person name="Sun H."/>
            <person name="Kurtzman C.P."/>
            <person name="Blackwell M."/>
            <person name="Grigoriev I.V."/>
            <person name="Jeffries T.W."/>
        </authorList>
    </citation>
    <scope>NUCLEOTIDE SEQUENCE [LARGE SCALE GENOMIC DNA]</scope>
    <source>
        <strain evidence="2 3">NRRL Y-2026</strain>
    </source>
</reference>
<dbReference type="RefSeq" id="XP_019015280.1">
    <property type="nucleotide sequence ID" value="XM_019161996.1"/>
</dbReference>
<protein>
    <recommendedName>
        <fullName evidence="1">Amidase domain-containing protein</fullName>
    </recommendedName>
</protein>
<accession>A0A1E3NDH2</accession>
<proteinExistence type="predicted"/>
<dbReference type="GeneID" id="30178683"/>
<sequence>MSVFTFEVKEGNPVNTETIASLTKELGVEDEKFEDSKDYATLLGVFHDSCEEILKMEDYLPTVDYKRFPRENVHFPSAENNKLGAWGWKFTVKDYQPLLGTRKLLEGAKVCVKDCVAVADIPMLLGTNFITDYVPSTDATVVTRLLEQGAIIEGKAVCENLCHSATSHSAATGVVHNPWALGYSTGGSSSGTAAIVAHEKEFIEIGIGADQGGSVRIPSAWCGLCGMKPTFGLIPFTGCASNEATNDTLGIMTQTVLSNAKGLQSVAGTDGIDDRGFCIKGDTYYDKLLALENPRRLDGIKIGLLLEGFENPAVEERVKECCYEAVKKLEKLGATVESVSIPLHSKGPLIWSGISKVGGYLTKMGCGVGRRGTSLNDLNEKFVTSMHETERWSQAYPSTKNIYFNGMYAVKKFPTLYGKCQNLSRKLKDDYNKVFSEFDILVMPTVPFIARSHCNLKKALTPLDLLGKQVGLSSNTAPFNQSGHPAFAMPCGMLPIQEGPLNDSGVKLPVSLQLVGRWYEELTVYKVAFAFEQSYNWKKL</sequence>
<dbReference type="InterPro" id="IPR000120">
    <property type="entry name" value="Amidase"/>
</dbReference>
<evidence type="ECO:0000313" key="2">
    <source>
        <dbReference type="EMBL" id="ODQ44167.1"/>
    </source>
</evidence>
<feature type="domain" description="Amidase" evidence="1">
    <location>
        <begin position="101"/>
        <end position="522"/>
    </location>
</feature>
<dbReference type="InterPro" id="IPR023631">
    <property type="entry name" value="Amidase_dom"/>
</dbReference>
<organism evidence="2 3">
    <name type="scientific">Pichia membranifaciens NRRL Y-2026</name>
    <dbReference type="NCBI Taxonomy" id="763406"/>
    <lineage>
        <taxon>Eukaryota</taxon>
        <taxon>Fungi</taxon>
        <taxon>Dikarya</taxon>
        <taxon>Ascomycota</taxon>
        <taxon>Saccharomycotina</taxon>
        <taxon>Pichiomycetes</taxon>
        <taxon>Pichiales</taxon>
        <taxon>Pichiaceae</taxon>
        <taxon>Pichia</taxon>
    </lineage>
</organism>
<dbReference type="SUPFAM" id="SSF75304">
    <property type="entry name" value="Amidase signature (AS) enzymes"/>
    <property type="match status" value="1"/>
</dbReference>
<dbReference type="Gene3D" id="3.90.1300.10">
    <property type="entry name" value="Amidase signature (AS) domain"/>
    <property type="match status" value="1"/>
</dbReference>
<dbReference type="InterPro" id="IPR036928">
    <property type="entry name" value="AS_sf"/>
</dbReference>
<evidence type="ECO:0000313" key="3">
    <source>
        <dbReference type="Proteomes" id="UP000094455"/>
    </source>
</evidence>
<dbReference type="EMBL" id="KV454008">
    <property type="protein sequence ID" value="ODQ44167.1"/>
    <property type="molecule type" value="Genomic_DNA"/>
</dbReference>
<name>A0A1E3NDH2_9ASCO</name>
<dbReference type="Pfam" id="PF01425">
    <property type="entry name" value="Amidase"/>
    <property type="match status" value="1"/>
</dbReference>
<dbReference type="STRING" id="763406.A0A1E3NDH2"/>
<dbReference type="PANTHER" id="PTHR11895">
    <property type="entry name" value="TRANSAMIDASE"/>
    <property type="match status" value="1"/>
</dbReference>
<dbReference type="OrthoDB" id="1879366at2759"/>
<dbReference type="GO" id="GO:0003824">
    <property type="term" value="F:catalytic activity"/>
    <property type="evidence" value="ECO:0007669"/>
    <property type="project" value="InterPro"/>
</dbReference>
<dbReference type="PANTHER" id="PTHR11895:SF83">
    <property type="entry name" value="AMIDASE"/>
    <property type="match status" value="1"/>
</dbReference>
<evidence type="ECO:0000259" key="1">
    <source>
        <dbReference type="Pfam" id="PF01425"/>
    </source>
</evidence>
<dbReference type="AlphaFoldDB" id="A0A1E3NDH2"/>
<gene>
    <name evidence="2" type="ORF">PICMEDRAFT_18431</name>
</gene>
<dbReference type="Proteomes" id="UP000094455">
    <property type="component" value="Unassembled WGS sequence"/>
</dbReference>
<keyword evidence="3" id="KW-1185">Reference proteome</keyword>